<dbReference type="Pfam" id="PF00353">
    <property type="entry name" value="HemolysinCabind"/>
    <property type="match status" value="13"/>
</dbReference>
<feature type="domain" description="Haemolysin-type calcium binding-related" evidence="3">
    <location>
        <begin position="1282"/>
        <end position="1320"/>
    </location>
</feature>
<dbReference type="HOGENOM" id="CLU_241169_0_0_5"/>
<dbReference type="EMBL" id="CP002418">
    <property type="protein sequence ID" value="ADU43688.1"/>
    <property type="molecule type" value="Genomic_DNA"/>
</dbReference>
<evidence type="ECO:0000259" key="3">
    <source>
        <dbReference type="Pfam" id="PF06594"/>
    </source>
</evidence>
<dbReference type="GO" id="GO:0005576">
    <property type="term" value="C:extracellular region"/>
    <property type="evidence" value="ECO:0007669"/>
    <property type="project" value="UniProtKB-SubCell"/>
</dbReference>
<evidence type="ECO:0000256" key="2">
    <source>
        <dbReference type="ARBA" id="ARBA00022525"/>
    </source>
</evidence>
<keyword evidence="2" id="KW-0964">Secreted</keyword>
<feature type="domain" description="Haemolysin-type calcium binding-related" evidence="3">
    <location>
        <begin position="365"/>
        <end position="399"/>
    </location>
</feature>
<reference evidence="4" key="1">
    <citation type="submission" date="2010-12" db="EMBL/GenBank/DDBJ databases">
        <title>Complete sequence of Rhodopseudomonas palustris DX-1.</title>
        <authorList>
            <consortium name="US DOE Joint Genome Institute"/>
            <person name="Lucas S."/>
            <person name="Copeland A."/>
            <person name="Lapidus A."/>
            <person name="Cheng J.-F."/>
            <person name="Goodwin L."/>
            <person name="Pitluck S."/>
            <person name="Misra M."/>
            <person name="Chertkov O."/>
            <person name="Detter J.C."/>
            <person name="Han C."/>
            <person name="Tapia R."/>
            <person name="Land M."/>
            <person name="Hauser L."/>
            <person name="Kyrpides N."/>
            <person name="Ivanova N."/>
            <person name="Ovchinnikova G."/>
            <person name="Logan B."/>
            <person name="Oda Y."/>
            <person name="Harwood C."/>
            <person name="Woyke T."/>
        </authorList>
    </citation>
    <scope>NUCLEOTIDE SEQUENCE [LARGE SCALE GENOMIC DNA]</scope>
    <source>
        <strain evidence="4">DX-1</strain>
    </source>
</reference>
<dbReference type="SUPFAM" id="SSF51120">
    <property type="entry name" value="beta-Roll"/>
    <property type="match status" value="13"/>
</dbReference>
<dbReference type="GO" id="GO:0005509">
    <property type="term" value="F:calcium ion binding"/>
    <property type="evidence" value="ECO:0007669"/>
    <property type="project" value="InterPro"/>
</dbReference>
<organism evidence="4 5">
    <name type="scientific">Rhodopseudomonas palustris (strain DX-1)</name>
    <dbReference type="NCBI Taxonomy" id="652103"/>
    <lineage>
        <taxon>Bacteria</taxon>
        <taxon>Pseudomonadati</taxon>
        <taxon>Pseudomonadota</taxon>
        <taxon>Alphaproteobacteria</taxon>
        <taxon>Hyphomicrobiales</taxon>
        <taxon>Nitrobacteraceae</taxon>
        <taxon>Rhodopseudomonas</taxon>
    </lineage>
</organism>
<feature type="domain" description="Haemolysin-type calcium binding-related" evidence="3">
    <location>
        <begin position="99"/>
        <end position="133"/>
    </location>
</feature>
<dbReference type="InterPro" id="IPR011049">
    <property type="entry name" value="Serralysin-like_metalloprot_C"/>
</dbReference>
<dbReference type="InterPro" id="IPR010566">
    <property type="entry name" value="Haemolys_ca-bd"/>
</dbReference>
<dbReference type="eggNOG" id="COG2931">
    <property type="taxonomic scope" value="Bacteria"/>
</dbReference>
<dbReference type="PANTHER" id="PTHR38340">
    <property type="entry name" value="S-LAYER PROTEIN"/>
    <property type="match status" value="1"/>
</dbReference>
<dbReference type="Gene3D" id="2.150.10.10">
    <property type="entry name" value="Serralysin-like metalloprotease, C-terminal"/>
    <property type="match status" value="11"/>
</dbReference>
<protein>
    <submittedName>
        <fullName evidence="4">RTX domain protein</fullName>
    </submittedName>
</protein>
<dbReference type="PRINTS" id="PR00313">
    <property type="entry name" value="CABNDNGRPT"/>
</dbReference>
<feature type="domain" description="Haemolysin-type calcium binding-related" evidence="3">
    <location>
        <begin position="635"/>
        <end position="665"/>
    </location>
</feature>
<name>E6VQ11_RHOPX</name>
<feature type="domain" description="Haemolysin-type calcium binding-related" evidence="3">
    <location>
        <begin position="232"/>
        <end position="266"/>
    </location>
</feature>
<evidence type="ECO:0000256" key="1">
    <source>
        <dbReference type="ARBA" id="ARBA00004613"/>
    </source>
</evidence>
<sequence>MVNADAIAVGESGADIITGSSLSDLICGLAGDDTFYGAGGADTYLYARGDGNDTIVETESYDNGIDKLVLEGINPVSVSLVRNGNDVTLVIAESAPGAGDGGSILLKAELDDAAGRGIEQVVFADGSIWTRADLRLMLLAQASTSSNDTINGFNVADTIRGGGGDDILNGAGGTDTYLYARGDGNDTIVETESYDNGIDKLVLEGINPVSVSLVRNGNDVTLVIAESAPGAGDGGSILLKAELDDAAGRGIEQVVFADGSIWTRADLRLTLLAQASTSGNDTINGFNVADIIRGGAGDDTLYGAGGTDTYLYARGDGNDTIVESESYDNGVDKLVLEGINPASVSLVRNGNDVTLVIAESAPGAGDGGSILLKAELDDAAGRGIEQVVFADGSIWTRADLRLTLLAQASTSGNDTINGFNVADIIRGGAGDDTLYGAGGTDTYLYARGDGNDTIVETESYDNGIDKLVLEGINPASVSLVRNGNDVTLVIAESAPGAGDGGSILLKAELDESYGRGIEQVVFGDGTVWGRADLRLMLISAAGTPGNDIINGSNSSDIIAGGAGDDIVNGAGGADTYLYARGDGNDTIVESESYDNAVDKLVLQGINPASVSLVRNGNDVTLVIAESAPDARDGGSILLKAELDESYGRGIEQVVFADGTIWTRADLRLTLLAQASTSGNDTITGFNVADTIRGDGGDDILNGAGGTDTYLYARGDGNDTIVESESYDNGVDKLVLEGINPASVSLVRSGNDVTLVIAESAPGAGDGGSILLKAELDESYGRGIEQVVFADGSIWTRADLRLTLLAQASTSGNDIITGFNVADSIRGGAGNDTLYGAGGTDTYLYARGDGADTIVETESYDNGIDKLVLEGIDPASVSLVRNGNDVTLLIAESSPGAGDGGSILLKAELDESYGRGIEQVVFADGTVWGRGDLRLLLLAQASTLGNDTITGFNVADIIRGGGGDDILIGAGGTDTYMYTRGDGNDTIVETESYDNGIDKLVLEGINPASVSLVRNGNDVTLVIAESAPSAGDGGSILLKAELDESYGRGVEQVIFSDGTVWSRADLRLLLLAQASTSSNDTITGFNTDDTITGGLGNDRLSGLDGVDTYVYSRGDGNDIIDDLGSSGTNKLVLQGITPSELTVVRNGGNVIFLIGDGGFDGQIVVRGQSNSTAKLVSVQFDDGTIWTDQTIASKAIANDGTVLTHSGTSSADIVEGTNDIDVIDGGGGNDLLRGGGGSDTYRWGEGSGNDTIVENGNTLDVDTIRMVGLNVADVAFGRLGSQLSIMILATGEVLNVQNHFNDTAGGVEQVRFADNTIWDRARIQSEAWIRGTSADDTLSGTDGNDVFLGGLGNDRFNSGAGGDTYVYSLGDGNDYIDDESGSTADIDVLRLTDLNASDLTFSRVGANLVVKVNDNGQAITVDEQFYSKNANWGLEKIEFADGSSWNLQQINSNAWIRGTSGSDTISGSDWNDTLYGGLGNDHFNSGAGSDVYVYALGDGNDYINDESGSTTDVDVLRLTDLNANDLTFSRVGSNLVATINANGQTITFDEQFYSQTQNWGLERIEFADGTSWNLTQINASAWIRGTDGNDTLSGTAWADTLFGSAGNDTLIGGGGSDRFVFGSGCGQDTITDFVAGIDTIEIQDGLFADVSQILAAATQSGGDTLITVDETTSILLQNVAVANLHVDDFRVV</sequence>
<gene>
    <name evidence="4" type="ordered locus">Rpdx1_2081</name>
</gene>
<dbReference type="InterPro" id="IPR001343">
    <property type="entry name" value="Hemolysn_Ca-bd"/>
</dbReference>
<dbReference type="InterPro" id="IPR018511">
    <property type="entry name" value="Hemolysin-typ_Ca-bd_CS"/>
</dbReference>
<dbReference type="KEGG" id="rpx:Rpdx1_2081"/>
<dbReference type="InterPro" id="IPR050557">
    <property type="entry name" value="RTX_toxin/Mannuronan_C5-epim"/>
</dbReference>
<evidence type="ECO:0000313" key="5">
    <source>
        <dbReference type="Proteomes" id="UP000001402"/>
    </source>
</evidence>
<dbReference type="Proteomes" id="UP000001402">
    <property type="component" value="Chromosome"/>
</dbReference>
<feature type="domain" description="Haemolysin-type calcium binding-related" evidence="3">
    <location>
        <begin position="1533"/>
        <end position="1574"/>
    </location>
</feature>
<dbReference type="PANTHER" id="PTHR38340:SF1">
    <property type="entry name" value="S-LAYER PROTEIN"/>
    <property type="match status" value="1"/>
</dbReference>
<proteinExistence type="predicted"/>
<dbReference type="STRING" id="652103.Rpdx1_2081"/>
<evidence type="ECO:0000313" key="4">
    <source>
        <dbReference type="EMBL" id="ADU43688.1"/>
    </source>
</evidence>
<dbReference type="Pfam" id="PF06594">
    <property type="entry name" value="HCBP_related"/>
    <property type="match status" value="7"/>
</dbReference>
<dbReference type="PROSITE" id="PS00330">
    <property type="entry name" value="HEMOLYSIN_CALCIUM"/>
    <property type="match status" value="2"/>
</dbReference>
<feature type="domain" description="Haemolysin-type calcium binding-related" evidence="3">
    <location>
        <begin position="1406"/>
        <end position="1447"/>
    </location>
</feature>
<comment type="subcellular location">
    <subcellularLocation>
        <location evidence="1">Secreted</location>
    </subcellularLocation>
</comment>
<accession>E6VQ11</accession>